<dbReference type="AlphaFoldDB" id="A0A812IJ10"/>
<evidence type="ECO:0000313" key="3">
    <source>
        <dbReference type="Proteomes" id="UP000604046"/>
    </source>
</evidence>
<sequence length="376" mass="42549">MWRSPDMRSSQRVLSGCLLMIVKSLAFARNLLTFIIAVVFLPIRSVTSFNMFGTKLPRNFIDHYEHAGGKDPLSKDQLQKDLEHLHQAAQQGFMLATPQKAALLPVGLFERTSSSLMVVQETVKEMGVLQGMATVFSGLLDAEKKHEDMQEQELGKLEELTRSAAQAAESMQKDRQKILDQQKMLSQQQKETQKNIDENRRQEADLQKKREDLERLRVQEQEARRKLQEEQRRSWSFSARGDPIICPEDSEGNLAEEFCRDYKGPATVMCFDRVGNLQSIDFVGVCDENGQHCQTPDAWWVGEQWRFTVASRSWKYRNVSGQHVADVSCAGNWTSESQPSAMPEAEWLSAFRGGHSFMLGSRASVMGPPSTSSGAR</sequence>
<comment type="caution">
    <text evidence="2">The sequence shown here is derived from an EMBL/GenBank/DDBJ whole genome shotgun (WGS) entry which is preliminary data.</text>
</comment>
<reference evidence="2" key="1">
    <citation type="submission" date="2021-02" db="EMBL/GenBank/DDBJ databases">
        <authorList>
            <person name="Dougan E. K."/>
            <person name="Rhodes N."/>
            <person name="Thang M."/>
            <person name="Chan C."/>
        </authorList>
    </citation>
    <scope>NUCLEOTIDE SEQUENCE</scope>
</reference>
<feature type="region of interest" description="Disordered" evidence="1">
    <location>
        <begin position="182"/>
        <end position="208"/>
    </location>
</feature>
<dbReference type="EMBL" id="CAJNDS010000259">
    <property type="protein sequence ID" value="CAE7035055.1"/>
    <property type="molecule type" value="Genomic_DNA"/>
</dbReference>
<protein>
    <submittedName>
        <fullName evidence="2">Uncharacterized protein</fullName>
    </submittedName>
</protein>
<feature type="compositionally biased region" description="Basic and acidic residues" evidence="1">
    <location>
        <begin position="191"/>
        <end position="208"/>
    </location>
</feature>
<evidence type="ECO:0000256" key="1">
    <source>
        <dbReference type="SAM" id="MobiDB-lite"/>
    </source>
</evidence>
<proteinExistence type="predicted"/>
<dbReference type="Proteomes" id="UP000604046">
    <property type="component" value="Unassembled WGS sequence"/>
</dbReference>
<gene>
    <name evidence="2" type="ORF">SNAT2548_LOCUS4237</name>
</gene>
<name>A0A812IJ10_9DINO</name>
<evidence type="ECO:0000313" key="2">
    <source>
        <dbReference type="EMBL" id="CAE7035055.1"/>
    </source>
</evidence>
<dbReference type="OrthoDB" id="477971at2759"/>
<keyword evidence="3" id="KW-1185">Reference proteome</keyword>
<accession>A0A812IJ10</accession>
<organism evidence="2 3">
    <name type="scientific">Symbiodinium natans</name>
    <dbReference type="NCBI Taxonomy" id="878477"/>
    <lineage>
        <taxon>Eukaryota</taxon>
        <taxon>Sar</taxon>
        <taxon>Alveolata</taxon>
        <taxon>Dinophyceae</taxon>
        <taxon>Suessiales</taxon>
        <taxon>Symbiodiniaceae</taxon>
        <taxon>Symbiodinium</taxon>
    </lineage>
</organism>